<accession>A0A0E9Q2H3</accession>
<protein>
    <submittedName>
        <fullName evidence="1">Uncharacterized protein</fullName>
    </submittedName>
</protein>
<name>A0A0E9Q2H3_ANGAN</name>
<organism evidence="1">
    <name type="scientific">Anguilla anguilla</name>
    <name type="common">European freshwater eel</name>
    <name type="synonym">Muraena anguilla</name>
    <dbReference type="NCBI Taxonomy" id="7936"/>
    <lineage>
        <taxon>Eukaryota</taxon>
        <taxon>Metazoa</taxon>
        <taxon>Chordata</taxon>
        <taxon>Craniata</taxon>
        <taxon>Vertebrata</taxon>
        <taxon>Euteleostomi</taxon>
        <taxon>Actinopterygii</taxon>
        <taxon>Neopterygii</taxon>
        <taxon>Teleostei</taxon>
        <taxon>Anguilliformes</taxon>
        <taxon>Anguillidae</taxon>
        <taxon>Anguilla</taxon>
    </lineage>
</organism>
<sequence>MNFIFLWARGTSF</sequence>
<dbReference type="EMBL" id="GBXM01097638">
    <property type="protein sequence ID" value="JAH10939.1"/>
    <property type="molecule type" value="Transcribed_RNA"/>
</dbReference>
<proteinExistence type="predicted"/>
<reference evidence="1" key="2">
    <citation type="journal article" date="2015" name="Fish Shellfish Immunol.">
        <title>Early steps in the European eel (Anguilla anguilla)-Vibrio vulnificus interaction in the gills: Role of the RtxA13 toxin.</title>
        <authorList>
            <person name="Callol A."/>
            <person name="Pajuelo D."/>
            <person name="Ebbesson L."/>
            <person name="Teles M."/>
            <person name="MacKenzie S."/>
            <person name="Amaro C."/>
        </authorList>
    </citation>
    <scope>NUCLEOTIDE SEQUENCE</scope>
</reference>
<evidence type="ECO:0000313" key="1">
    <source>
        <dbReference type="EMBL" id="JAH10939.1"/>
    </source>
</evidence>
<reference evidence="1" key="1">
    <citation type="submission" date="2014-11" db="EMBL/GenBank/DDBJ databases">
        <authorList>
            <person name="Amaro Gonzalez C."/>
        </authorList>
    </citation>
    <scope>NUCLEOTIDE SEQUENCE</scope>
</reference>